<sequence>MFGKLKYGKNVRKHSWDVAKSLGYPVNLSLPLLESELRLRPLSDIVNRILVLNVVCAHSYGFQKDMASQWVTSENIENNLSPLERSFLYDGNGDKNKFGVQVEAMWAFLWCLNIISDLKFNERCSDNTVKMVPDLKNMQPSTDFKSTVSLRNKDEIVNMLDLVYCLNWGQKQHHLDTGKWNYPPDIIEERRRALEWSLRDVEWDEITLDT</sequence>
<dbReference type="EMBL" id="FMUX01000001">
    <property type="protein sequence ID" value="SCX80490.1"/>
    <property type="molecule type" value="Genomic_DNA"/>
</dbReference>
<name>A0A1G5ARM6_9BACT</name>
<protein>
    <recommendedName>
        <fullName evidence="3">DUF4272 domain-containing protein</fullName>
    </recommendedName>
</protein>
<dbReference type="STRING" id="419481.SAMN05216233_101401"/>
<dbReference type="InterPro" id="IPR025368">
    <property type="entry name" value="DUF4272"/>
</dbReference>
<evidence type="ECO:0008006" key="3">
    <source>
        <dbReference type="Google" id="ProtNLM"/>
    </source>
</evidence>
<accession>A0A1G5ARM6</accession>
<reference evidence="1 2" key="1">
    <citation type="submission" date="2016-10" db="EMBL/GenBank/DDBJ databases">
        <authorList>
            <person name="de Groot N.N."/>
        </authorList>
    </citation>
    <scope>NUCLEOTIDE SEQUENCE [LARGE SCALE GENOMIC DNA]</scope>
    <source>
        <strain evidence="1 2">AA1</strain>
    </source>
</reference>
<dbReference type="AlphaFoldDB" id="A0A1G5ARM6"/>
<gene>
    <name evidence="1" type="ORF">SAMN05216233_101401</name>
</gene>
<dbReference type="OrthoDB" id="4399984at2"/>
<keyword evidence="2" id="KW-1185">Reference proteome</keyword>
<organism evidence="1 2">
    <name type="scientific">Desulfoluna spongiiphila</name>
    <dbReference type="NCBI Taxonomy" id="419481"/>
    <lineage>
        <taxon>Bacteria</taxon>
        <taxon>Pseudomonadati</taxon>
        <taxon>Thermodesulfobacteriota</taxon>
        <taxon>Desulfobacteria</taxon>
        <taxon>Desulfobacterales</taxon>
        <taxon>Desulfolunaceae</taxon>
        <taxon>Desulfoluna</taxon>
    </lineage>
</organism>
<dbReference type="RefSeq" id="WP_092207697.1">
    <property type="nucleotide sequence ID" value="NZ_FMUX01000001.1"/>
</dbReference>
<dbReference type="Pfam" id="PF14094">
    <property type="entry name" value="DUF4272"/>
    <property type="match status" value="1"/>
</dbReference>
<evidence type="ECO:0000313" key="1">
    <source>
        <dbReference type="EMBL" id="SCX80490.1"/>
    </source>
</evidence>
<evidence type="ECO:0000313" key="2">
    <source>
        <dbReference type="Proteomes" id="UP000198870"/>
    </source>
</evidence>
<dbReference type="Proteomes" id="UP000198870">
    <property type="component" value="Unassembled WGS sequence"/>
</dbReference>
<proteinExistence type="predicted"/>